<dbReference type="InterPro" id="IPR036259">
    <property type="entry name" value="MFS_trans_sf"/>
</dbReference>
<dbReference type="Gene3D" id="1.20.1250.20">
    <property type="entry name" value="MFS general substrate transporter like domains"/>
    <property type="match status" value="2"/>
</dbReference>
<evidence type="ECO:0000256" key="5">
    <source>
        <dbReference type="ARBA" id="ARBA00023136"/>
    </source>
</evidence>
<gene>
    <name evidence="7" type="ORF">CL6EHI_175940</name>
</gene>
<dbReference type="Pfam" id="PF07690">
    <property type="entry name" value="MFS_1"/>
    <property type="match status" value="1"/>
</dbReference>
<evidence type="ECO:0000256" key="2">
    <source>
        <dbReference type="ARBA" id="ARBA00022448"/>
    </source>
</evidence>
<dbReference type="GO" id="GO:0008506">
    <property type="term" value="F:sucrose:proton symporter activity"/>
    <property type="evidence" value="ECO:0007669"/>
    <property type="project" value="TreeGrafter"/>
</dbReference>
<evidence type="ECO:0000256" key="3">
    <source>
        <dbReference type="ARBA" id="ARBA00022692"/>
    </source>
</evidence>
<dbReference type="VEuPathDB" id="AmoebaDB:EHI5A_180450"/>
<keyword evidence="4 6" id="KW-1133">Transmembrane helix</keyword>
<keyword evidence="5 6" id="KW-0472">Membrane</keyword>
<dbReference type="PANTHER" id="PTHR19432:SF26">
    <property type="entry name" value="MAJOR FACILITATOR SUPERFAMILY (MFS) PROFILE DOMAIN-CONTAINING PROTEIN"/>
    <property type="match status" value="1"/>
</dbReference>
<proteinExistence type="predicted"/>
<protein>
    <submittedName>
        <fullName evidence="7">Sucrose transporter putative</fullName>
    </submittedName>
</protein>
<keyword evidence="2" id="KW-0813">Transport</keyword>
<feature type="transmembrane region" description="Helical" evidence="6">
    <location>
        <begin position="173"/>
        <end position="196"/>
    </location>
</feature>
<feature type="transmembrane region" description="Helical" evidence="6">
    <location>
        <begin position="54"/>
        <end position="81"/>
    </location>
</feature>
<dbReference type="Proteomes" id="UP000078387">
    <property type="component" value="Unassembled WGS sequence"/>
</dbReference>
<dbReference type="FunFam" id="1.20.1250.20:FF:000808">
    <property type="entry name" value="Sucrose transport protein SUC5, putative"/>
    <property type="match status" value="1"/>
</dbReference>
<reference evidence="7 8" key="1">
    <citation type="submission" date="2016-05" db="EMBL/GenBank/DDBJ databases">
        <title>First whole genome sequencing of Entamoeba histolytica HM1:IMSS-clone-6.</title>
        <authorList>
            <person name="Mukherjee Avik.K."/>
            <person name="Izumyama S."/>
            <person name="Nakada-Tsukui K."/>
            <person name="Nozaki T."/>
        </authorList>
    </citation>
    <scope>NUCLEOTIDE SEQUENCE [LARGE SCALE GENOMIC DNA]</scope>
    <source>
        <strain evidence="7 8">HM1:IMSS clone 6</strain>
    </source>
</reference>
<dbReference type="VEuPathDB" id="AmoebaDB:KM1_241380"/>
<feature type="transmembrane region" description="Helical" evidence="6">
    <location>
        <begin position="339"/>
        <end position="362"/>
    </location>
</feature>
<evidence type="ECO:0000313" key="8">
    <source>
        <dbReference type="Proteomes" id="UP000078387"/>
    </source>
</evidence>
<dbReference type="VEuPathDB" id="AmoebaDB:EHI8A_157060"/>
<evidence type="ECO:0000256" key="6">
    <source>
        <dbReference type="SAM" id="Phobius"/>
    </source>
</evidence>
<keyword evidence="3 6" id="KW-0812">Transmembrane</keyword>
<feature type="transmembrane region" description="Helical" evidence="6">
    <location>
        <begin position="413"/>
        <end position="436"/>
    </location>
</feature>
<feature type="transmembrane region" description="Helical" evidence="6">
    <location>
        <begin position="374"/>
        <end position="392"/>
    </location>
</feature>
<sequence length="491" mass="55353">MKKKYSTSSYLKNSLRFIGLNSVQAGVQFCYSTITSVAIPYFGVINNKEEENGVYGIAQITIGICGSIVGMIITLCVCGWSDRCTFKYGRRRIFIGIGVLFECISIIFLITSEFTCKYCHIGYSPSSTNGIDWSSNILAFIGLSFMYLGANFMSEPSHALIPDFFNYKNQQIAYFYSAALGAISGFVCNVIGGIILLTRCGYYYSIIFSISFIVLLISFIPTLIVADEEKFIPPDEDFSFKRFILAPFINTYHGIKEITIELIIIYILLMLSWIAYYPASFNMTIYYAKDIFHINNQTNPKFSTAISIGMFSTASFWFIQVISPFVLPLFEKCYGKVRLYFISNIFAVFSYAILSIAPSIISKNVAFNPSVTDILIISSCFIAHQITAFQFVEMNSLPFSYMKKLVSSHSYATHLGLINVFITFGQIISLLLAAGLLQIDVWTIMAFSSVCFLFVSLLSTLLFFVDKKVDSLLHQVMKFENETTTPNFIFE</sequence>
<organism evidence="7 8">
    <name type="scientific">Entamoeba histolytica</name>
    <dbReference type="NCBI Taxonomy" id="5759"/>
    <lineage>
        <taxon>Eukaryota</taxon>
        <taxon>Amoebozoa</taxon>
        <taxon>Evosea</taxon>
        <taxon>Archamoebae</taxon>
        <taxon>Mastigamoebida</taxon>
        <taxon>Entamoebidae</taxon>
        <taxon>Entamoeba</taxon>
    </lineage>
</organism>
<name>A0A5K1V5I9_ENTHI</name>
<evidence type="ECO:0000313" key="7">
    <source>
        <dbReference type="EMBL" id="GAT98607.1"/>
    </source>
</evidence>
<feature type="transmembrane region" description="Helical" evidence="6">
    <location>
        <begin position="305"/>
        <end position="327"/>
    </location>
</feature>
<feature type="transmembrane region" description="Helical" evidence="6">
    <location>
        <begin position="20"/>
        <end position="42"/>
    </location>
</feature>
<evidence type="ECO:0000256" key="1">
    <source>
        <dbReference type="ARBA" id="ARBA00004141"/>
    </source>
</evidence>
<dbReference type="VEuPathDB" id="AmoebaDB:EHI_175940"/>
<comment type="caution">
    <text evidence="7">The sequence shown here is derived from an EMBL/GenBank/DDBJ whole genome shotgun (WGS) entry which is preliminary data.</text>
</comment>
<dbReference type="PANTHER" id="PTHR19432">
    <property type="entry name" value="SUGAR TRANSPORTER"/>
    <property type="match status" value="1"/>
</dbReference>
<feature type="transmembrane region" description="Helical" evidence="6">
    <location>
        <begin position="93"/>
        <end position="111"/>
    </location>
</feature>
<feature type="transmembrane region" description="Helical" evidence="6">
    <location>
        <begin position="442"/>
        <end position="465"/>
    </location>
</feature>
<accession>A0A5K1V5I9</accession>
<dbReference type="FunFam" id="1.20.1250.20:FF:000901">
    <property type="entry name" value="Sucrose transport protein SUC5, putative"/>
    <property type="match status" value="1"/>
</dbReference>
<dbReference type="SUPFAM" id="SSF103473">
    <property type="entry name" value="MFS general substrate transporter"/>
    <property type="match status" value="1"/>
</dbReference>
<feature type="transmembrane region" description="Helical" evidence="6">
    <location>
        <begin position="258"/>
        <end position="277"/>
    </location>
</feature>
<dbReference type="AlphaFoldDB" id="A0A5K1V5I9"/>
<dbReference type="OMA" id="SQAFAMF"/>
<feature type="transmembrane region" description="Helical" evidence="6">
    <location>
        <begin position="202"/>
        <end position="226"/>
    </location>
</feature>
<dbReference type="VEuPathDB" id="AmoebaDB:EHI7A_141570"/>
<dbReference type="EMBL" id="BDEQ01000001">
    <property type="protein sequence ID" value="GAT98607.1"/>
    <property type="molecule type" value="Genomic_DNA"/>
</dbReference>
<dbReference type="GO" id="GO:0016020">
    <property type="term" value="C:membrane"/>
    <property type="evidence" value="ECO:0007669"/>
    <property type="project" value="UniProtKB-SubCell"/>
</dbReference>
<dbReference type="InterPro" id="IPR011701">
    <property type="entry name" value="MFS"/>
</dbReference>
<comment type="subcellular location">
    <subcellularLocation>
        <location evidence="1">Membrane</location>
        <topology evidence="1">Multi-pass membrane protein</topology>
    </subcellularLocation>
</comment>
<feature type="transmembrane region" description="Helical" evidence="6">
    <location>
        <begin position="131"/>
        <end position="152"/>
    </location>
</feature>
<evidence type="ECO:0000256" key="4">
    <source>
        <dbReference type="ARBA" id="ARBA00022989"/>
    </source>
</evidence>